<accession>A0A381PXD9</accession>
<dbReference type="InterPro" id="IPR052992">
    <property type="entry name" value="SDR_member_12"/>
</dbReference>
<dbReference type="PANTHER" id="PTHR44656">
    <property type="entry name" value="DEHYDROGENASE/REDUCTASE SDR FAMILY MEMBER 12"/>
    <property type="match status" value="1"/>
</dbReference>
<dbReference type="Gene3D" id="3.40.50.720">
    <property type="entry name" value="NAD(P)-binding Rossmann-like Domain"/>
    <property type="match status" value="1"/>
</dbReference>
<organism evidence="1">
    <name type="scientific">marine metagenome</name>
    <dbReference type="NCBI Taxonomy" id="408172"/>
    <lineage>
        <taxon>unclassified sequences</taxon>
        <taxon>metagenomes</taxon>
        <taxon>ecological metagenomes</taxon>
    </lineage>
</organism>
<proteinExistence type="predicted"/>
<dbReference type="PANTHER" id="PTHR44656:SF7">
    <property type="entry name" value="DEHYDROGENASE_REDUCTASE SDR FAMILY MEMBER 12"/>
    <property type="match status" value="1"/>
</dbReference>
<dbReference type="SUPFAM" id="SSF51735">
    <property type="entry name" value="NAD(P)-binding Rossmann-fold domains"/>
    <property type="match status" value="1"/>
</dbReference>
<gene>
    <name evidence="1" type="ORF">METZ01_LOCUS24559</name>
</gene>
<protein>
    <submittedName>
        <fullName evidence="1">Uncharacterized protein</fullName>
    </submittedName>
</protein>
<dbReference type="EMBL" id="UINC01001130">
    <property type="protein sequence ID" value="SUZ71705.1"/>
    <property type="molecule type" value="Genomic_DNA"/>
</dbReference>
<evidence type="ECO:0000313" key="1">
    <source>
        <dbReference type="EMBL" id="SUZ71705.1"/>
    </source>
</evidence>
<sequence>MLLNKEYDKVTTYANVKRGQITLVEEISKQDRWKNFQIINMHPGWVATSGLKDSLPMFFSMMKNRLRDLEEGADTILWLLLTEENLKSGGFYFDRKIASPHLSSSFNPSKEQRRRLLEKIENYREEYLLSEEIT</sequence>
<dbReference type="AlphaFoldDB" id="A0A381PXD9"/>
<dbReference type="InterPro" id="IPR036291">
    <property type="entry name" value="NAD(P)-bd_dom_sf"/>
</dbReference>
<name>A0A381PXD9_9ZZZZ</name>
<reference evidence="1" key="1">
    <citation type="submission" date="2018-05" db="EMBL/GenBank/DDBJ databases">
        <authorList>
            <person name="Lanie J.A."/>
            <person name="Ng W.-L."/>
            <person name="Kazmierczak K.M."/>
            <person name="Andrzejewski T.M."/>
            <person name="Davidsen T.M."/>
            <person name="Wayne K.J."/>
            <person name="Tettelin H."/>
            <person name="Glass J.I."/>
            <person name="Rusch D."/>
            <person name="Podicherti R."/>
            <person name="Tsui H.-C.T."/>
            <person name="Winkler M.E."/>
        </authorList>
    </citation>
    <scope>NUCLEOTIDE SEQUENCE</scope>
</reference>